<reference evidence="2" key="1">
    <citation type="journal article" date="2021" name="Mol. Ecol. Resour.">
        <title>Apolygus lucorum genome provides insights into omnivorousness and mesophyll feeding.</title>
        <authorList>
            <person name="Liu Y."/>
            <person name="Liu H."/>
            <person name="Wang H."/>
            <person name="Huang T."/>
            <person name="Liu B."/>
            <person name="Yang B."/>
            <person name="Yin L."/>
            <person name="Li B."/>
            <person name="Zhang Y."/>
            <person name="Zhang S."/>
            <person name="Jiang F."/>
            <person name="Zhang X."/>
            <person name="Ren Y."/>
            <person name="Wang B."/>
            <person name="Wang S."/>
            <person name="Lu Y."/>
            <person name="Wu K."/>
            <person name="Fan W."/>
            <person name="Wang G."/>
        </authorList>
    </citation>
    <scope>NUCLEOTIDE SEQUENCE</scope>
    <source>
        <strain evidence="2">12Hb</strain>
    </source>
</reference>
<comment type="caution">
    <text evidence="2">The sequence shown here is derived from an EMBL/GenBank/DDBJ whole genome shotgun (WGS) entry which is preliminary data.</text>
</comment>
<evidence type="ECO:0000313" key="2">
    <source>
        <dbReference type="EMBL" id="KAF6211137.1"/>
    </source>
</evidence>
<dbReference type="SUPFAM" id="SSF53474">
    <property type="entry name" value="alpha/beta-Hydrolases"/>
    <property type="match status" value="1"/>
</dbReference>
<dbReference type="Proteomes" id="UP000466442">
    <property type="component" value="Linkage Group LG5"/>
</dbReference>
<name>A0A8S9XQC5_APOLU</name>
<evidence type="ECO:0000256" key="1">
    <source>
        <dbReference type="SAM" id="MobiDB-lite"/>
    </source>
</evidence>
<evidence type="ECO:0000313" key="3">
    <source>
        <dbReference type="Proteomes" id="UP000466442"/>
    </source>
</evidence>
<dbReference type="EMBL" id="WIXP02000005">
    <property type="protein sequence ID" value="KAF6211137.1"/>
    <property type="molecule type" value="Genomic_DNA"/>
</dbReference>
<dbReference type="AlphaFoldDB" id="A0A8S9XQC5"/>
<dbReference type="Gene3D" id="3.40.50.1820">
    <property type="entry name" value="alpha/beta hydrolase"/>
    <property type="match status" value="1"/>
</dbReference>
<sequence>MLCPTYPIRLMYDFHPEILSIERTHVIGFSLGAHVSGAIGKRFKNEFNTSFPRITDSSCDHIRAVEIFAESGVPCNVQAAQFMIGFVAEACTRNSFIAFHSPENCGPSGGPTGTEDAPPLSGDAHVEAVPTATGQPCPEPGPEQAQPQECLEENYGPSGGPTGIEDAPPLPGDAPVETVPPATRQPYPEPDPEQAQPRECLEENCGPSGGPTGTEEAPPLHDDTGQPCPAGRMPRNPEEEPIHEEPTGKAANGGEMGGATEIGVDGVPWIVVCRWAGALRWIWRSRRRKIANATLQIPVVIISELWKYLLSRVSLATSRRPNS</sequence>
<organism evidence="2 3">
    <name type="scientific">Apolygus lucorum</name>
    <name type="common">Small green plant bug</name>
    <name type="synonym">Lygocoris lucorum</name>
    <dbReference type="NCBI Taxonomy" id="248454"/>
    <lineage>
        <taxon>Eukaryota</taxon>
        <taxon>Metazoa</taxon>
        <taxon>Ecdysozoa</taxon>
        <taxon>Arthropoda</taxon>
        <taxon>Hexapoda</taxon>
        <taxon>Insecta</taxon>
        <taxon>Pterygota</taxon>
        <taxon>Neoptera</taxon>
        <taxon>Paraneoptera</taxon>
        <taxon>Hemiptera</taxon>
        <taxon>Heteroptera</taxon>
        <taxon>Panheteroptera</taxon>
        <taxon>Cimicomorpha</taxon>
        <taxon>Miridae</taxon>
        <taxon>Mirini</taxon>
        <taxon>Apolygus</taxon>
    </lineage>
</organism>
<dbReference type="InterPro" id="IPR029058">
    <property type="entry name" value="AB_hydrolase_fold"/>
</dbReference>
<gene>
    <name evidence="2" type="ORF">GE061_014251</name>
</gene>
<accession>A0A8S9XQC5</accession>
<feature type="region of interest" description="Disordered" evidence="1">
    <location>
        <begin position="106"/>
        <end position="125"/>
    </location>
</feature>
<keyword evidence="3" id="KW-1185">Reference proteome</keyword>
<feature type="compositionally biased region" description="Basic and acidic residues" evidence="1">
    <location>
        <begin position="235"/>
        <end position="247"/>
    </location>
</feature>
<feature type="region of interest" description="Disordered" evidence="1">
    <location>
        <begin position="130"/>
        <end position="253"/>
    </location>
</feature>
<protein>
    <recommendedName>
        <fullName evidence="4">Lipase domain-containing protein</fullName>
    </recommendedName>
</protein>
<proteinExistence type="predicted"/>
<evidence type="ECO:0008006" key="4">
    <source>
        <dbReference type="Google" id="ProtNLM"/>
    </source>
</evidence>